<feature type="domain" description="CMP/dCMP-type deaminase" evidence="3">
    <location>
        <begin position="10"/>
        <end position="123"/>
    </location>
</feature>
<evidence type="ECO:0000313" key="5">
    <source>
        <dbReference type="Proteomes" id="UP000186997"/>
    </source>
</evidence>
<dbReference type="PROSITE" id="PS00903">
    <property type="entry name" value="CYT_DCMP_DEAMINASES_1"/>
    <property type="match status" value="1"/>
</dbReference>
<dbReference type="EMBL" id="FTPR01000003">
    <property type="protein sequence ID" value="SIT90943.1"/>
    <property type="molecule type" value="Genomic_DNA"/>
</dbReference>
<dbReference type="SUPFAM" id="SSF53927">
    <property type="entry name" value="Cytidine deaminase-like"/>
    <property type="match status" value="1"/>
</dbReference>
<dbReference type="Gene3D" id="3.40.140.10">
    <property type="entry name" value="Cytidine Deaminase, domain 2"/>
    <property type="match status" value="1"/>
</dbReference>
<evidence type="ECO:0000256" key="2">
    <source>
        <dbReference type="ARBA" id="ARBA00022833"/>
    </source>
</evidence>
<dbReference type="InterPro" id="IPR016192">
    <property type="entry name" value="APOBEC/CMP_deaminase_Zn-bd"/>
</dbReference>
<dbReference type="GO" id="GO:0008270">
    <property type="term" value="F:zinc ion binding"/>
    <property type="evidence" value="ECO:0007669"/>
    <property type="project" value="InterPro"/>
</dbReference>
<name>A0A1R3XJ55_9RHOB</name>
<accession>A0A1R3XJ55</accession>
<keyword evidence="5" id="KW-1185">Reference proteome</keyword>
<evidence type="ECO:0000256" key="1">
    <source>
        <dbReference type="ARBA" id="ARBA00022723"/>
    </source>
</evidence>
<dbReference type="Pfam" id="PF00383">
    <property type="entry name" value="dCMP_cyt_deam_1"/>
    <property type="match status" value="1"/>
</dbReference>
<keyword evidence="1" id="KW-0479">Metal-binding</keyword>
<dbReference type="Proteomes" id="UP000186997">
    <property type="component" value="Unassembled WGS sequence"/>
</dbReference>
<gene>
    <name evidence="4" type="ORF">SAMN05421665_3280</name>
</gene>
<dbReference type="PANTHER" id="PTHR11079">
    <property type="entry name" value="CYTOSINE DEAMINASE FAMILY MEMBER"/>
    <property type="match status" value="1"/>
</dbReference>
<sequence>MTARRMTITEVEQDAMRAVTDHACALHAAGRDIVFTAAVVLDGQVIATARNEVGDSDDPSRHAEVVAIAQAAKAAGDRDLSGATLLASCQPCEMCLATMRWAGIERVIFAAQKANIADTYFRFPGLEISDFHAACDGGFDYLGGVQEDRVAHIYAAKADG</sequence>
<dbReference type="PANTHER" id="PTHR11079:SF162">
    <property type="entry name" value="RIBOFLAVIN BIOSYNTHESIS PROTEIN PYRD, CHLOROPLASTIC"/>
    <property type="match status" value="1"/>
</dbReference>
<protein>
    <submittedName>
        <fullName evidence="4">Cytidine and deoxycytidylate deaminase zinc-binding region</fullName>
    </submittedName>
</protein>
<dbReference type="PROSITE" id="PS51747">
    <property type="entry name" value="CYT_DCMP_DEAMINASES_2"/>
    <property type="match status" value="1"/>
</dbReference>
<evidence type="ECO:0000259" key="3">
    <source>
        <dbReference type="PROSITE" id="PS51747"/>
    </source>
</evidence>
<dbReference type="GO" id="GO:0016787">
    <property type="term" value="F:hydrolase activity"/>
    <property type="evidence" value="ECO:0007669"/>
    <property type="project" value="InterPro"/>
</dbReference>
<keyword evidence="2" id="KW-0862">Zinc</keyword>
<evidence type="ECO:0000313" key="4">
    <source>
        <dbReference type="EMBL" id="SIT90943.1"/>
    </source>
</evidence>
<dbReference type="InterPro" id="IPR002125">
    <property type="entry name" value="CMP_dCMP_dom"/>
</dbReference>
<organism evidence="4 5">
    <name type="scientific">Yoonia rosea</name>
    <dbReference type="NCBI Taxonomy" id="287098"/>
    <lineage>
        <taxon>Bacteria</taxon>
        <taxon>Pseudomonadati</taxon>
        <taxon>Pseudomonadota</taxon>
        <taxon>Alphaproteobacteria</taxon>
        <taxon>Rhodobacterales</taxon>
        <taxon>Paracoccaceae</taxon>
        <taxon>Yoonia</taxon>
    </lineage>
</organism>
<dbReference type="STRING" id="287098.SAMN05421665_3280"/>
<dbReference type="InterPro" id="IPR016193">
    <property type="entry name" value="Cytidine_deaminase-like"/>
</dbReference>
<dbReference type="AlphaFoldDB" id="A0A1R3XJ55"/>
<reference evidence="5" key="1">
    <citation type="submission" date="2017-01" db="EMBL/GenBank/DDBJ databases">
        <authorList>
            <person name="Varghese N."/>
            <person name="Submissions S."/>
        </authorList>
    </citation>
    <scope>NUCLEOTIDE SEQUENCE [LARGE SCALE GENOMIC DNA]</scope>
    <source>
        <strain evidence="5">DSM 29591</strain>
    </source>
</reference>
<proteinExistence type="predicted"/>
<dbReference type="CDD" id="cd01285">
    <property type="entry name" value="nucleoside_deaminase"/>
    <property type="match status" value="1"/>
</dbReference>